<dbReference type="InterPro" id="IPR009057">
    <property type="entry name" value="Homeodomain-like_sf"/>
</dbReference>
<sequence length="192" mass="20560">MSDRSGTVEPVKPLRADARRNRAKVLQVAYEVFAAEGLGVPIDEIARRAGVGAGTVYRHFPTKEALYRAIVVDRVEHLVATARELAATQAPGEAFYAFFDLMTTEGATDKGLADALAGEGIDLGDVMPEHERAFKDALGQLLRLAQAAGTVRPDVTVADVKTLMVGCQAMQRYGGDAAPERVLGVVREGLRP</sequence>
<keyword evidence="3" id="KW-0804">Transcription</keyword>
<dbReference type="Gene3D" id="1.10.357.10">
    <property type="entry name" value="Tetracycline Repressor, domain 2"/>
    <property type="match status" value="1"/>
</dbReference>
<feature type="domain" description="HTH tetR-type" evidence="5">
    <location>
        <begin position="19"/>
        <end position="78"/>
    </location>
</feature>
<comment type="caution">
    <text evidence="6">The sequence shown here is derived from an EMBL/GenBank/DDBJ whole genome shotgun (WGS) entry which is preliminary data.</text>
</comment>
<dbReference type="Pfam" id="PF21597">
    <property type="entry name" value="TetR_C_43"/>
    <property type="match status" value="1"/>
</dbReference>
<dbReference type="SUPFAM" id="SSF48498">
    <property type="entry name" value="Tetracyclin repressor-like, C-terminal domain"/>
    <property type="match status" value="1"/>
</dbReference>
<keyword evidence="2 4" id="KW-0238">DNA-binding</keyword>
<dbReference type="PANTHER" id="PTHR30055">
    <property type="entry name" value="HTH-TYPE TRANSCRIPTIONAL REGULATOR RUTR"/>
    <property type="match status" value="1"/>
</dbReference>
<evidence type="ECO:0000256" key="3">
    <source>
        <dbReference type="ARBA" id="ARBA00023163"/>
    </source>
</evidence>
<dbReference type="Pfam" id="PF00440">
    <property type="entry name" value="TetR_N"/>
    <property type="match status" value="1"/>
</dbReference>
<dbReference type="InterPro" id="IPR036271">
    <property type="entry name" value="Tet_transcr_reg_TetR-rel_C_sf"/>
</dbReference>
<reference evidence="6 7" key="1">
    <citation type="submission" date="2021-01" db="EMBL/GenBank/DDBJ databases">
        <title>Whole genome shotgun sequence of Catellatospora bangladeshensis NBRC 107357.</title>
        <authorList>
            <person name="Komaki H."/>
            <person name="Tamura T."/>
        </authorList>
    </citation>
    <scope>NUCLEOTIDE SEQUENCE [LARGE SCALE GENOMIC DNA]</scope>
    <source>
        <strain evidence="6 7">NBRC 107357</strain>
    </source>
</reference>
<keyword evidence="7" id="KW-1185">Reference proteome</keyword>
<feature type="DNA-binding region" description="H-T-H motif" evidence="4">
    <location>
        <begin position="41"/>
        <end position="60"/>
    </location>
</feature>
<dbReference type="EMBL" id="BONF01000010">
    <property type="protein sequence ID" value="GIF80764.1"/>
    <property type="molecule type" value="Genomic_DNA"/>
</dbReference>
<dbReference type="GO" id="GO:0003700">
    <property type="term" value="F:DNA-binding transcription factor activity"/>
    <property type="evidence" value="ECO:0007669"/>
    <property type="project" value="TreeGrafter"/>
</dbReference>
<dbReference type="PANTHER" id="PTHR30055:SF234">
    <property type="entry name" value="HTH-TYPE TRANSCRIPTIONAL REGULATOR BETI"/>
    <property type="match status" value="1"/>
</dbReference>
<dbReference type="Proteomes" id="UP000601223">
    <property type="component" value="Unassembled WGS sequence"/>
</dbReference>
<evidence type="ECO:0000256" key="2">
    <source>
        <dbReference type="ARBA" id="ARBA00023125"/>
    </source>
</evidence>
<evidence type="ECO:0000256" key="4">
    <source>
        <dbReference type="PROSITE-ProRule" id="PRU00335"/>
    </source>
</evidence>
<dbReference type="AlphaFoldDB" id="A0A8J3JMP9"/>
<dbReference type="SUPFAM" id="SSF46689">
    <property type="entry name" value="Homeodomain-like"/>
    <property type="match status" value="1"/>
</dbReference>
<dbReference type="RefSeq" id="WP_239125618.1">
    <property type="nucleotide sequence ID" value="NZ_BONF01000010.1"/>
</dbReference>
<evidence type="ECO:0000313" key="6">
    <source>
        <dbReference type="EMBL" id="GIF80764.1"/>
    </source>
</evidence>
<organism evidence="6 7">
    <name type="scientific">Catellatospora bangladeshensis</name>
    <dbReference type="NCBI Taxonomy" id="310355"/>
    <lineage>
        <taxon>Bacteria</taxon>
        <taxon>Bacillati</taxon>
        <taxon>Actinomycetota</taxon>
        <taxon>Actinomycetes</taxon>
        <taxon>Micromonosporales</taxon>
        <taxon>Micromonosporaceae</taxon>
        <taxon>Catellatospora</taxon>
    </lineage>
</organism>
<dbReference type="PRINTS" id="PR00455">
    <property type="entry name" value="HTHTETR"/>
</dbReference>
<protein>
    <submittedName>
        <fullName evidence="6">Putative transcriptional regulatory protein TetR</fullName>
    </submittedName>
</protein>
<proteinExistence type="predicted"/>
<dbReference type="InterPro" id="IPR050109">
    <property type="entry name" value="HTH-type_TetR-like_transc_reg"/>
</dbReference>
<dbReference type="GO" id="GO:0000976">
    <property type="term" value="F:transcription cis-regulatory region binding"/>
    <property type="evidence" value="ECO:0007669"/>
    <property type="project" value="TreeGrafter"/>
</dbReference>
<keyword evidence="1" id="KW-0805">Transcription regulation</keyword>
<dbReference type="InterPro" id="IPR049445">
    <property type="entry name" value="TetR_SbtR-like_C"/>
</dbReference>
<evidence type="ECO:0000259" key="5">
    <source>
        <dbReference type="PROSITE" id="PS50977"/>
    </source>
</evidence>
<dbReference type="PROSITE" id="PS50977">
    <property type="entry name" value="HTH_TETR_2"/>
    <property type="match status" value="1"/>
</dbReference>
<evidence type="ECO:0000313" key="7">
    <source>
        <dbReference type="Proteomes" id="UP000601223"/>
    </source>
</evidence>
<evidence type="ECO:0000256" key="1">
    <source>
        <dbReference type="ARBA" id="ARBA00023015"/>
    </source>
</evidence>
<gene>
    <name evidence="6" type="ORF">Cba03nite_21130</name>
</gene>
<name>A0A8J3JMP9_9ACTN</name>
<dbReference type="InterPro" id="IPR001647">
    <property type="entry name" value="HTH_TetR"/>
</dbReference>
<accession>A0A8J3JMP9</accession>